<dbReference type="Proteomes" id="UP000790377">
    <property type="component" value="Unassembled WGS sequence"/>
</dbReference>
<sequence length="1144" mass="127316">MNGVDTAPSSPPLTSIVSDNISQDSLSATQHSLLPSEHNPDPLHVDLTALPGSVNSLEGHTVDPVQLRNPHDTLTPDLQHVGDEGKEEHIMLEAVDPTATQEESQDLLPESDQELKRVKVYELIGSRWVDQGTAFCFGQFQDETNEAFLIARAEANYANIILSTAIRSNDVYQRQQDTLIVWTEPDGVDYALSFQDPEGCAEVWNFIIEVQRHMNSGGEPASPLTLCDSNFVNVSCLKSLTPGFSLEDQTAIGSSSPGADHSVTTATIIRTGHLPSPQLGFISDIERAIKALARGQTVKEKICEYIQREEYIKSLIEVMNMAEDLESLDNLHSLCSLMQTILLMNDHGIYEHILDDDIFFGVVGMLEYDPEFPTHKANYREFLHLTSQFHQPIPIQDEAIQKKVHHTYRLQFLKDVVLARALDDSTFNVLNSCIIFNQIDIINHVQQDAVFLREIVGLFVSEEILSGGIKEKASEATKVEGDKMDVDAKVGTPIKSNGDIPNGQCSRLPPFSFGPPDNLSDQEVTLRKEVIILIQQLCVMGKNVQLPARMALFRSLVDRGILFAAQWALALPEKLDSNLPMISAAGEIVAAILDHDLNGVRGHVWKQSSAIQREMEAGRDGVDKADTLLKLMCRIMVQSRQIAVQSQIGDALKALLEIASTDGPETPATVGAKLLGRPKDDPGTEKFMDYFYKSCIDILFKPFTDIPEFKKLSGPILKLSREKTNLYLYLCDLLCNFVQQHAFRIHFYILASNISARVATLLSVRDKHLRLAAFRFFRVCLKINNRNVMNHFIKLEVLKPILDLTTQESRRDTLLSASCQEFFDHMRRELIHQCMTKYEESIRKLAETPLGGPRFASLITRWEMNLEPPPKEESQPDIDARDPRRLGRNIDIEEEDYFNGDDDEAETMPYITAPHLRGRPSSPGDLKRKRRGALVASKGFRPTTVVLPKVHPLPSLVDYGEDEEEEIGPPPPESPPHTTPQAVTQDTSPNASVSPSAGIPLSPRLSHRQIPPRPPLPSRRPSTEDDEDNLLESLLRKSGPQTSSIPLSKTLSKPPMAPIRLAEKRRREEDDDDELLARVASKAKRSDLGAQKEDSQLGGRVAPTKTGDDPPKKIKLMLRSGSTPRSTSFTPVPSEVGAKDGDTG</sequence>
<dbReference type="EMBL" id="MU267589">
    <property type="protein sequence ID" value="KAH7916787.1"/>
    <property type="molecule type" value="Genomic_DNA"/>
</dbReference>
<evidence type="ECO:0000313" key="1">
    <source>
        <dbReference type="EMBL" id="KAH7916787.1"/>
    </source>
</evidence>
<comment type="caution">
    <text evidence="1">The sequence shown here is derived from an EMBL/GenBank/DDBJ whole genome shotgun (WGS) entry which is preliminary data.</text>
</comment>
<gene>
    <name evidence="1" type="ORF">BJ138DRAFT_12758</name>
</gene>
<protein>
    <submittedName>
        <fullName evidence="1">Component of IIS longevity pathway SMK-1-domain-containing protein</fullName>
    </submittedName>
</protein>
<organism evidence="1 2">
    <name type="scientific">Hygrophoropsis aurantiaca</name>
    <dbReference type="NCBI Taxonomy" id="72124"/>
    <lineage>
        <taxon>Eukaryota</taxon>
        <taxon>Fungi</taxon>
        <taxon>Dikarya</taxon>
        <taxon>Basidiomycota</taxon>
        <taxon>Agaricomycotina</taxon>
        <taxon>Agaricomycetes</taxon>
        <taxon>Agaricomycetidae</taxon>
        <taxon>Boletales</taxon>
        <taxon>Coniophorineae</taxon>
        <taxon>Hygrophoropsidaceae</taxon>
        <taxon>Hygrophoropsis</taxon>
    </lineage>
</organism>
<reference evidence="1" key="1">
    <citation type="journal article" date="2021" name="New Phytol.">
        <title>Evolutionary innovations through gain and loss of genes in the ectomycorrhizal Boletales.</title>
        <authorList>
            <person name="Wu G."/>
            <person name="Miyauchi S."/>
            <person name="Morin E."/>
            <person name="Kuo A."/>
            <person name="Drula E."/>
            <person name="Varga T."/>
            <person name="Kohler A."/>
            <person name="Feng B."/>
            <person name="Cao Y."/>
            <person name="Lipzen A."/>
            <person name="Daum C."/>
            <person name="Hundley H."/>
            <person name="Pangilinan J."/>
            <person name="Johnson J."/>
            <person name="Barry K."/>
            <person name="LaButti K."/>
            <person name="Ng V."/>
            <person name="Ahrendt S."/>
            <person name="Min B."/>
            <person name="Choi I.G."/>
            <person name="Park H."/>
            <person name="Plett J.M."/>
            <person name="Magnuson J."/>
            <person name="Spatafora J.W."/>
            <person name="Nagy L.G."/>
            <person name="Henrissat B."/>
            <person name="Grigoriev I.V."/>
            <person name="Yang Z.L."/>
            <person name="Xu J."/>
            <person name="Martin F.M."/>
        </authorList>
    </citation>
    <scope>NUCLEOTIDE SEQUENCE</scope>
    <source>
        <strain evidence="1">ATCC 28755</strain>
    </source>
</reference>
<evidence type="ECO:0000313" key="2">
    <source>
        <dbReference type="Proteomes" id="UP000790377"/>
    </source>
</evidence>
<proteinExistence type="predicted"/>
<accession>A0ACB8AWH2</accession>
<name>A0ACB8AWH2_9AGAM</name>
<keyword evidence="2" id="KW-1185">Reference proteome</keyword>